<name>A0ABQ3XK06_9ACTN</name>
<evidence type="ECO:0008006" key="4">
    <source>
        <dbReference type="Google" id="ProtNLM"/>
    </source>
</evidence>
<keyword evidence="3" id="KW-1185">Reference proteome</keyword>
<dbReference type="RefSeq" id="WP_203804090.1">
    <property type="nucleotide sequence ID" value="NZ_BAAAQE010000007.1"/>
</dbReference>
<evidence type="ECO:0000313" key="3">
    <source>
        <dbReference type="Proteomes" id="UP000612282"/>
    </source>
</evidence>
<dbReference type="EMBL" id="BOMG01000091">
    <property type="protein sequence ID" value="GID58832.1"/>
    <property type="molecule type" value="Genomic_DNA"/>
</dbReference>
<dbReference type="Proteomes" id="UP000612282">
    <property type="component" value="Unassembled WGS sequence"/>
</dbReference>
<comment type="caution">
    <text evidence="2">The sequence shown here is derived from an EMBL/GenBank/DDBJ whole genome shotgun (WGS) entry which is preliminary data.</text>
</comment>
<evidence type="ECO:0000313" key="2">
    <source>
        <dbReference type="EMBL" id="GID58832.1"/>
    </source>
</evidence>
<accession>A0ABQ3XK06</accession>
<organism evidence="2 3">
    <name type="scientific">Actinoplanes couchii</name>
    <dbReference type="NCBI Taxonomy" id="403638"/>
    <lineage>
        <taxon>Bacteria</taxon>
        <taxon>Bacillati</taxon>
        <taxon>Actinomycetota</taxon>
        <taxon>Actinomycetes</taxon>
        <taxon>Micromonosporales</taxon>
        <taxon>Micromonosporaceae</taxon>
        <taxon>Actinoplanes</taxon>
    </lineage>
</organism>
<keyword evidence="1" id="KW-1133">Transmembrane helix</keyword>
<gene>
    <name evidence="2" type="ORF">Aco03nite_072360</name>
</gene>
<reference evidence="2 3" key="1">
    <citation type="submission" date="2021-01" db="EMBL/GenBank/DDBJ databases">
        <title>Whole genome shotgun sequence of Actinoplanes couchii NBRC 106145.</title>
        <authorList>
            <person name="Komaki H."/>
            <person name="Tamura T."/>
        </authorList>
    </citation>
    <scope>NUCLEOTIDE SEQUENCE [LARGE SCALE GENOMIC DNA]</scope>
    <source>
        <strain evidence="2 3">NBRC 106145</strain>
    </source>
</reference>
<sequence>MRLISMVSQLRRVLVLLLLAVAPVLNTGPGVTLVTFNDSMACGASNSCDDVELQARMHREVEDRTRIFWTGSGIVLIAVVGGLTWLVRHPRTARQ</sequence>
<keyword evidence="1" id="KW-0812">Transmembrane</keyword>
<protein>
    <recommendedName>
        <fullName evidence="4">Transmembrane protein</fullName>
    </recommendedName>
</protein>
<keyword evidence="1" id="KW-0472">Membrane</keyword>
<feature type="transmembrane region" description="Helical" evidence="1">
    <location>
        <begin position="67"/>
        <end position="87"/>
    </location>
</feature>
<evidence type="ECO:0000256" key="1">
    <source>
        <dbReference type="SAM" id="Phobius"/>
    </source>
</evidence>
<proteinExistence type="predicted"/>